<comment type="similarity">
    <text evidence="1">Belongs to the UbiT family.</text>
</comment>
<dbReference type="AlphaFoldDB" id="A0A5J6LGT9"/>
<accession>A0A5J6LGT9</accession>
<dbReference type="InterPro" id="IPR003033">
    <property type="entry name" value="SCP2_sterol-bd_dom"/>
</dbReference>
<evidence type="ECO:0000313" key="3">
    <source>
        <dbReference type="EMBL" id="QEW07572.1"/>
    </source>
</evidence>
<dbReference type="KEGG" id="nik:F5I99_14285"/>
<name>A0A5J6LGT9_9GAMM</name>
<comment type="function">
    <text evidence="1">Required for O(2)-independent ubiquinone (coenzyme Q) biosynthesis. Likely functions as an accessory factor.</text>
</comment>
<reference evidence="3 4" key="1">
    <citation type="submission" date="2019-09" db="EMBL/GenBank/DDBJ databases">
        <title>Nitrincola iocasae sp. nov., a bacterium isolated from the sediment collected at a cold seep field in South China Sea.</title>
        <authorList>
            <person name="Zhang H."/>
            <person name="Wang H."/>
            <person name="Li C."/>
        </authorList>
    </citation>
    <scope>NUCLEOTIDE SEQUENCE [LARGE SCALE GENOMIC DNA]</scope>
    <source>
        <strain evidence="3 4">KXZD1103</strain>
    </source>
</reference>
<dbReference type="UniPathway" id="UPA00232"/>
<dbReference type="HAMAP" id="MF_02231">
    <property type="entry name" value="UbiT"/>
    <property type="match status" value="1"/>
</dbReference>
<gene>
    <name evidence="1" type="primary">ubiT</name>
    <name evidence="3" type="ORF">F5I99_14285</name>
</gene>
<dbReference type="EMBL" id="CP044222">
    <property type="protein sequence ID" value="QEW07572.1"/>
    <property type="molecule type" value="Genomic_DNA"/>
</dbReference>
<proteinExistence type="inferred from homology"/>
<dbReference type="InterPro" id="IPR036527">
    <property type="entry name" value="SCP2_sterol-bd_dom_sf"/>
</dbReference>
<dbReference type="SUPFAM" id="SSF55718">
    <property type="entry name" value="SCP-like"/>
    <property type="match status" value="1"/>
</dbReference>
<evidence type="ECO:0000256" key="1">
    <source>
        <dbReference type="HAMAP-Rule" id="MF_02231"/>
    </source>
</evidence>
<dbReference type="Proteomes" id="UP000325606">
    <property type="component" value="Chromosome"/>
</dbReference>
<dbReference type="RefSeq" id="WP_151057130.1">
    <property type="nucleotide sequence ID" value="NZ_CP044222.1"/>
</dbReference>
<comment type="pathway">
    <text evidence="1">Cofactor biosynthesis; ubiquinone biosynthesis.</text>
</comment>
<dbReference type="GO" id="GO:0006744">
    <property type="term" value="P:ubiquinone biosynthetic process"/>
    <property type="evidence" value="ECO:0007669"/>
    <property type="project" value="UniProtKB-UniRule"/>
</dbReference>
<protein>
    <recommendedName>
        <fullName evidence="1">Ubiquinone biosynthesis accessory factor UbiT</fullName>
    </recommendedName>
</protein>
<dbReference type="Pfam" id="PF02036">
    <property type="entry name" value="SCP2"/>
    <property type="match status" value="1"/>
</dbReference>
<evidence type="ECO:0000259" key="2">
    <source>
        <dbReference type="Pfam" id="PF02036"/>
    </source>
</evidence>
<feature type="domain" description="SCP2" evidence="2">
    <location>
        <begin position="44"/>
        <end position="131"/>
    </location>
</feature>
<organism evidence="3 4">
    <name type="scientific">Nitrincola iocasae</name>
    <dbReference type="NCBI Taxonomy" id="2614693"/>
    <lineage>
        <taxon>Bacteria</taxon>
        <taxon>Pseudomonadati</taxon>
        <taxon>Pseudomonadota</taxon>
        <taxon>Gammaproteobacteria</taxon>
        <taxon>Oceanospirillales</taxon>
        <taxon>Oceanospirillaceae</taxon>
        <taxon>Nitrincola</taxon>
    </lineage>
</organism>
<sequence length="165" mass="18804">MFIALSRRLPTPVRMIHHLDRWAPLRLKRQLLEPQLNQLFGEYIAAGEFDLLEGRFISLKLRDLDISITLTLSDDRLQLSQRPGEVQISGDLPTFLQLARQEADADGLFFQRKLLLEGDTELGLGVRNLLDSLEWSMQDSRLGSLALRLEAFLRQRFPSTASSAS</sequence>
<evidence type="ECO:0000313" key="4">
    <source>
        <dbReference type="Proteomes" id="UP000325606"/>
    </source>
</evidence>
<keyword evidence="1" id="KW-0831">Ubiquinone biosynthesis</keyword>
<keyword evidence="4" id="KW-1185">Reference proteome</keyword>
<dbReference type="InterPro" id="IPR016830">
    <property type="entry name" value="UbiT"/>
</dbReference>